<keyword evidence="4" id="KW-1185">Reference proteome</keyword>
<evidence type="ECO:0000313" key="4">
    <source>
        <dbReference type="Proteomes" id="UP001239522"/>
    </source>
</evidence>
<dbReference type="InterPro" id="IPR036426">
    <property type="entry name" value="Bulb-type_lectin_dom_sf"/>
</dbReference>
<feature type="domain" description="Bulb-type lectin" evidence="2">
    <location>
        <begin position="264"/>
        <end position="370"/>
    </location>
</feature>
<feature type="compositionally biased region" description="Low complexity" evidence="1">
    <location>
        <begin position="60"/>
        <end position="74"/>
    </location>
</feature>
<dbReference type="SMART" id="SM00108">
    <property type="entry name" value="B_lectin"/>
    <property type="match status" value="1"/>
</dbReference>
<dbReference type="RefSeq" id="WP_306059348.1">
    <property type="nucleotide sequence ID" value="NZ_CP120997.1"/>
</dbReference>
<dbReference type="Gene3D" id="2.90.10.10">
    <property type="entry name" value="Bulb-type lectin domain"/>
    <property type="match status" value="2"/>
</dbReference>
<gene>
    <name evidence="3" type="ORF">P8A18_29280</name>
</gene>
<evidence type="ECO:0000313" key="3">
    <source>
        <dbReference type="EMBL" id="WLQ37279.1"/>
    </source>
</evidence>
<feature type="compositionally biased region" description="Low complexity" evidence="1">
    <location>
        <begin position="1"/>
        <end position="27"/>
    </location>
</feature>
<sequence>MTDPTGTAAKATTEEASAPPAPAGAGPDTHRVPEGAGAGLPEAEPGREGGSETEPESAAEPETAPGNAAAGIAAQEETSAGTRPAQAPDEGDGTSAPAPEAAASASAPEAATEPGVAEALAASAHEDPDPGAAAPAGRPSRPLLAGAALLGAALVAVPVLLMSRPGEPERHDTAVVNQAGTLLGGGEPTREGPQAYASSSASPSKPAKPKKTPTPKEVVPKQAPVVAPVTSSPSPTKKPSPKPTPKKTPKPTPKPVKKPSRAADITVTATRVLRAGESIEANRTRLRMQRDGNLVVYDENDKPRWATMTFGKDYQAVFQADGNLVVYTADSRPVWASKTQGHRGAVLRLQKDGNLVIYSGGAPVWASKTQH</sequence>
<protein>
    <recommendedName>
        <fullName evidence="2">Bulb-type lectin domain-containing protein</fullName>
    </recommendedName>
</protein>
<feature type="compositionally biased region" description="Low complexity" evidence="1">
    <location>
        <begin position="215"/>
        <end position="235"/>
    </location>
</feature>
<dbReference type="SUPFAM" id="SSF51110">
    <property type="entry name" value="alpha-D-mannose-specific plant lectins"/>
    <property type="match status" value="1"/>
</dbReference>
<dbReference type="CDD" id="cd00028">
    <property type="entry name" value="B_lectin"/>
    <property type="match status" value="1"/>
</dbReference>
<feature type="compositionally biased region" description="Low complexity" evidence="1">
    <location>
        <begin position="94"/>
        <end position="114"/>
    </location>
</feature>
<dbReference type="EMBL" id="CP120997">
    <property type="protein sequence ID" value="WLQ37279.1"/>
    <property type="molecule type" value="Genomic_DNA"/>
</dbReference>
<feature type="region of interest" description="Disordered" evidence="1">
    <location>
        <begin position="1"/>
        <end position="141"/>
    </location>
</feature>
<feature type="region of interest" description="Disordered" evidence="1">
    <location>
        <begin position="180"/>
        <end position="263"/>
    </location>
</feature>
<dbReference type="Proteomes" id="UP001239522">
    <property type="component" value="Chromosome"/>
</dbReference>
<name>A0ABY9HSE5_9ACTN</name>
<evidence type="ECO:0000256" key="1">
    <source>
        <dbReference type="SAM" id="MobiDB-lite"/>
    </source>
</evidence>
<dbReference type="PROSITE" id="PS50927">
    <property type="entry name" value="BULB_LECTIN"/>
    <property type="match status" value="1"/>
</dbReference>
<feature type="compositionally biased region" description="Low complexity" evidence="1">
    <location>
        <begin position="130"/>
        <end position="141"/>
    </location>
</feature>
<reference evidence="3 4" key="1">
    <citation type="submission" date="2023-03" db="EMBL/GenBank/DDBJ databases">
        <title>Isolation and description of six Streptomyces strains from soil environments, able to metabolize different microbial glucans.</title>
        <authorList>
            <person name="Widen T."/>
            <person name="Larsbrink J."/>
        </authorList>
    </citation>
    <scope>NUCLEOTIDE SEQUENCE [LARGE SCALE GENOMIC DNA]</scope>
    <source>
        <strain evidence="3 4">Mut1</strain>
    </source>
</reference>
<organism evidence="3 4">
    <name type="scientific">Streptomyces castrisilvae</name>
    <dbReference type="NCBI Taxonomy" id="3033811"/>
    <lineage>
        <taxon>Bacteria</taxon>
        <taxon>Bacillati</taxon>
        <taxon>Actinomycetota</taxon>
        <taxon>Actinomycetes</taxon>
        <taxon>Kitasatosporales</taxon>
        <taxon>Streptomycetaceae</taxon>
        <taxon>Streptomyces</taxon>
    </lineage>
</organism>
<evidence type="ECO:0000259" key="2">
    <source>
        <dbReference type="PROSITE" id="PS50927"/>
    </source>
</evidence>
<proteinExistence type="predicted"/>
<dbReference type="InterPro" id="IPR001480">
    <property type="entry name" value="Bulb-type_lectin_dom"/>
</dbReference>
<feature type="compositionally biased region" description="Basic residues" evidence="1">
    <location>
        <begin position="244"/>
        <end position="260"/>
    </location>
</feature>
<accession>A0ABY9HSE5</accession>